<dbReference type="GO" id="GO:0005634">
    <property type="term" value="C:nucleus"/>
    <property type="evidence" value="ECO:0007669"/>
    <property type="project" value="TreeGrafter"/>
</dbReference>
<dbReference type="EMBL" id="KV417266">
    <property type="protein sequence ID" value="KZP01669.1"/>
    <property type="molecule type" value="Genomic_DNA"/>
</dbReference>
<dbReference type="GO" id="GO:0003682">
    <property type="term" value="F:chromatin binding"/>
    <property type="evidence" value="ECO:0007669"/>
    <property type="project" value="InterPro"/>
</dbReference>
<feature type="domain" description="NF-kappa-B-activating protein C-terminal" evidence="3">
    <location>
        <begin position="289"/>
        <end position="388"/>
    </location>
</feature>
<feature type="compositionally biased region" description="Low complexity" evidence="2">
    <location>
        <begin position="255"/>
        <end position="267"/>
    </location>
</feature>
<dbReference type="InterPro" id="IPR040466">
    <property type="entry name" value="NKAP"/>
</dbReference>
<dbReference type="PANTHER" id="PTHR13087">
    <property type="entry name" value="NF-KAPPA B ACTIVATING PROTEIN"/>
    <property type="match status" value="1"/>
</dbReference>
<evidence type="ECO:0000313" key="5">
    <source>
        <dbReference type="Proteomes" id="UP000076738"/>
    </source>
</evidence>
<proteinExistence type="inferred from homology"/>
<reference evidence="4 5" key="1">
    <citation type="journal article" date="2016" name="Mol. Biol. Evol.">
        <title>Comparative Genomics of Early-Diverging Mushroom-Forming Fungi Provides Insights into the Origins of Lignocellulose Decay Capabilities.</title>
        <authorList>
            <person name="Nagy L.G."/>
            <person name="Riley R."/>
            <person name="Tritt A."/>
            <person name="Adam C."/>
            <person name="Daum C."/>
            <person name="Floudas D."/>
            <person name="Sun H."/>
            <person name="Yadav J.S."/>
            <person name="Pangilinan J."/>
            <person name="Larsson K.H."/>
            <person name="Matsuura K."/>
            <person name="Barry K."/>
            <person name="Labutti K."/>
            <person name="Kuo R."/>
            <person name="Ohm R.A."/>
            <person name="Bhattacharya S.S."/>
            <person name="Shirouzu T."/>
            <person name="Yoshinaga Y."/>
            <person name="Martin F.M."/>
            <person name="Grigoriev I.V."/>
            <person name="Hibbett D.S."/>
        </authorList>
    </citation>
    <scope>NUCLEOTIDE SEQUENCE [LARGE SCALE GENOMIC DNA]</scope>
    <source>
        <strain evidence="4 5">TUFC12733</strain>
    </source>
</reference>
<sequence>MTDTRDAPHTNGNGNSHPNDSHAPDRRDLPPAHYTSEARMYTPPPDRSPRRASPAQRREERDDPAARKDRQPDMYASRREFHRRGSPEYGGYAPPNGGGEQEGGWRRPPPIGGGGGGDWLESRRRQREASAVTIWPPSPRSPERELTPERRRKRRRTPESGSEEEEERHKRKHRSERHRHRSSRRKRREESEESEDSEEEERRKRRKERERLGEREEREKEKERKRERSKSLRAEEEGMWVEKADDAPAAPTPAAPAVAAPRAPARAQSDDEEVGPQPAPLHNDALSERDYGSALLRGEGSAMAAYVQSNERIPRRGEIGLNSVEIDTYEQAGYVMSGSRHKRMNAVRMRKENQVISAEEKRSLLKLQREEREKREGEIVGGFKEMLEERLKGALGPALPPKQ</sequence>
<gene>
    <name evidence="4" type="ORF">CALVIDRAFT_532436</name>
</gene>
<feature type="compositionally biased region" description="Basic residues" evidence="2">
    <location>
        <begin position="169"/>
        <end position="187"/>
    </location>
</feature>
<evidence type="ECO:0000313" key="4">
    <source>
        <dbReference type="EMBL" id="KZP01669.1"/>
    </source>
</evidence>
<dbReference type="PANTHER" id="PTHR13087:SF0">
    <property type="entry name" value="NFKB ACTIVATING PROTEIN LIKE"/>
    <property type="match status" value="1"/>
</dbReference>
<evidence type="ECO:0000256" key="1">
    <source>
        <dbReference type="ARBA" id="ARBA00009313"/>
    </source>
</evidence>
<feature type="region of interest" description="Disordered" evidence="2">
    <location>
        <begin position="1"/>
        <end position="294"/>
    </location>
</feature>
<evidence type="ECO:0000256" key="2">
    <source>
        <dbReference type="SAM" id="MobiDB-lite"/>
    </source>
</evidence>
<feature type="compositionally biased region" description="Basic and acidic residues" evidence="2">
    <location>
        <begin position="56"/>
        <end position="86"/>
    </location>
</feature>
<organism evidence="4 5">
    <name type="scientific">Calocera viscosa (strain TUFC12733)</name>
    <dbReference type="NCBI Taxonomy" id="1330018"/>
    <lineage>
        <taxon>Eukaryota</taxon>
        <taxon>Fungi</taxon>
        <taxon>Dikarya</taxon>
        <taxon>Basidiomycota</taxon>
        <taxon>Agaricomycotina</taxon>
        <taxon>Dacrymycetes</taxon>
        <taxon>Dacrymycetales</taxon>
        <taxon>Dacrymycetaceae</taxon>
        <taxon>Calocera</taxon>
    </lineage>
</organism>
<dbReference type="GO" id="GO:0010468">
    <property type="term" value="P:regulation of gene expression"/>
    <property type="evidence" value="ECO:0007669"/>
    <property type="project" value="TreeGrafter"/>
</dbReference>
<dbReference type="InterPro" id="IPR009269">
    <property type="entry name" value="NKAP_C"/>
</dbReference>
<dbReference type="Proteomes" id="UP000076738">
    <property type="component" value="Unassembled WGS sequence"/>
</dbReference>
<dbReference type="AlphaFoldDB" id="A0A167S8B5"/>
<comment type="similarity">
    <text evidence="1">Belongs to the NKAP family.</text>
</comment>
<accession>A0A167S8B5</accession>
<evidence type="ECO:0000259" key="3">
    <source>
        <dbReference type="Pfam" id="PF06047"/>
    </source>
</evidence>
<name>A0A167S8B5_CALVF</name>
<keyword evidence="5" id="KW-1185">Reference proteome</keyword>
<dbReference type="OrthoDB" id="273141at2759"/>
<protein>
    <submittedName>
        <fullName evidence="4">DUF926-domain-containing protein</fullName>
    </submittedName>
</protein>
<dbReference type="Pfam" id="PF06047">
    <property type="entry name" value="Nkap_C"/>
    <property type="match status" value="1"/>
</dbReference>
<feature type="compositionally biased region" description="Basic and acidic residues" evidence="2">
    <location>
        <begin position="209"/>
        <end position="246"/>
    </location>
</feature>
<feature type="compositionally biased region" description="Basic and acidic residues" evidence="2">
    <location>
        <begin position="19"/>
        <end position="30"/>
    </location>
</feature>
<dbReference type="STRING" id="1330018.A0A167S8B5"/>